<feature type="region of interest" description="Disordered" evidence="1">
    <location>
        <begin position="1"/>
        <end position="47"/>
    </location>
</feature>
<proteinExistence type="predicted"/>
<comment type="caution">
    <text evidence="2">The sequence shown here is derived from an EMBL/GenBank/DDBJ whole genome shotgun (WGS) entry which is preliminary data.</text>
</comment>
<protein>
    <submittedName>
        <fullName evidence="2">Uncharacterized protein</fullName>
    </submittedName>
</protein>
<gene>
    <name evidence="2" type="ORF">E2562_031365</name>
</gene>
<dbReference type="EMBL" id="SPHZ02000006">
    <property type="protein sequence ID" value="KAF0914756.1"/>
    <property type="molecule type" value="Genomic_DNA"/>
</dbReference>
<reference evidence="2 3" key="1">
    <citation type="submission" date="2019-11" db="EMBL/GenBank/DDBJ databases">
        <title>Whole genome sequence of Oryza granulata.</title>
        <authorList>
            <person name="Li W."/>
        </authorList>
    </citation>
    <scope>NUCLEOTIDE SEQUENCE [LARGE SCALE GENOMIC DNA]</scope>
    <source>
        <strain evidence="3">cv. Menghai</strain>
        <tissue evidence="2">Leaf</tissue>
    </source>
</reference>
<dbReference type="Proteomes" id="UP000479710">
    <property type="component" value="Unassembled WGS sequence"/>
</dbReference>
<name>A0A6G1DQQ5_9ORYZ</name>
<accession>A0A6G1DQQ5</accession>
<evidence type="ECO:0000313" key="2">
    <source>
        <dbReference type="EMBL" id="KAF0914756.1"/>
    </source>
</evidence>
<sequence length="138" mass="15137">MAVQQRRLNHDASPIHKARPRHSTMETANRRPRIPSVHPWSAGGRHHGERQQIHPLYAVYKAAQWFPSLATHRWQLNGGVSYRTLQRQRPNGGAVATAEQATQRLETAPACGGGGCSRGAWLGALTLTAPSPPSWADP</sequence>
<keyword evidence="3" id="KW-1185">Reference proteome</keyword>
<organism evidence="2 3">
    <name type="scientific">Oryza meyeriana var. granulata</name>
    <dbReference type="NCBI Taxonomy" id="110450"/>
    <lineage>
        <taxon>Eukaryota</taxon>
        <taxon>Viridiplantae</taxon>
        <taxon>Streptophyta</taxon>
        <taxon>Embryophyta</taxon>
        <taxon>Tracheophyta</taxon>
        <taxon>Spermatophyta</taxon>
        <taxon>Magnoliopsida</taxon>
        <taxon>Liliopsida</taxon>
        <taxon>Poales</taxon>
        <taxon>Poaceae</taxon>
        <taxon>BOP clade</taxon>
        <taxon>Oryzoideae</taxon>
        <taxon>Oryzeae</taxon>
        <taxon>Oryzinae</taxon>
        <taxon>Oryza</taxon>
        <taxon>Oryza meyeriana</taxon>
    </lineage>
</organism>
<evidence type="ECO:0000313" key="3">
    <source>
        <dbReference type="Proteomes" id="UP000479710"/>
    </source>
</evidence>
<dbReference type="AlphaFoldDB" id="A0A6G1DQQ5"/>
<evidence type="ECO:0000256" key="1">
    <source>
        <dbReference type="SAM" id="MobiDB-lite"/>
    </source>
</evidence>